<dbReference type="InterPro" id="IPR032808">
    <property type="entry name" value="DoxX"/>
</dbReference>
<dbReference type="AlphaFoldDB" id="A0A7Z2ZP52"/>
<organism evidence="6 7">
    <name type="scientific">Cohnella herbarum</name>
    <dbReference type="NCBI Taxonomy" id="2728023"/>
    <lineage>
        <taxon>Bacteria</taxon>
        <taxon>Bacillati</taxon>
        <taxon>Bacillota</taxon>
        <taxon>Bacilli</taxon>
        <taxon>Bacillales</taxon>
        <taxon>Paenibacillaceae</taxon>
        <taxon>Cohnella</taxon>
    </lineage>
</organism>
<evidence type="ECO:0000256" key="3">
    <source>
        <dbReference type="ARBA" id="ARBA00022989"/>
    </source>
</evidence>
<dbReference type="EMBL" id="CP051680">
    <property type="protein sequence ID" value="QJD86978.1"/>
    <property type="molecule type" value="Genomic_DNA"/>
</dbReference>
<proteinExistence type="predicted"/>
<keyword evidence="7" id="KW-1185">Reference proteome</keyword>
<dbReference type="Pfam" id="PF13564">
    <property type="entry name" value="DoxX_2"/>
    <property type="match status" value="1"/>
</dbReference>
<feature type="transmembrane region" description="Helical" evidence="5">
    <location>
        <begin position="70"/>
        <end position="87"/>
    </location>
</feature>
<name>A0A7Z2ZP52_9BACL</name>
<comment type="subcellular location">
    <subcellularLocation>
        <location evidence="1">Membrane</location>
        <topology evidence="1">Multi-pass membrane protein</topology>
    </subcellularLocation>
</comment>
<evidence type="ECO:0000256" key="1">
    <source>
        <dbReference type="ARBA" id="ARBA00004141"/>
    </source>
</evidence>
<dbReference type="GO" id="GO:0016020">
    <property type="term" value="C:membrane"/>
    <property type="evidence" value="ECO:0007669"/>
    <property type="project" value="UniProtKB-SubCell"/>
</dbReference>
<dbReference type="KEGG" id="cheb:HH215_29925"/>
<protein>
    <submittedName>
        <fullName evidence="6">DoxX family protein</fullName>
    </submittedName>
</protein>
<sequence>MTILSVILQCLLIFAFSFSGASKIAGASMQVQVFNHLKIPQWFRIVTGFVQLAGVVGLVAGFWDTGMLSLAALWIACTMLGAVLFHMRAGDSFKQFGAPLLLTLLSLTLALLHI</sequence>
<gene>
    <name evidence="6" type="ORF">HH215_29925</name>
</gene>
<keyword evidence="2 5" id="KW-0812">Transmembrane</keyword>
<accession>A0A7Z2ZP52</accession>
<dbReference type="RefSeq" id="WP_169283224.1">
    <property type="nucleotide sequence ID" value="NZ_CP051680.1"/>
</dbReference>
<feature type="transmembrane region" description="Helical" evidence="5">
    <location>
        <begin position="42"/>
        <end position="63"/>
    </location>
</feature>
<keyword evidence="3 5" id="KW-1133">Transmembrane helix</keyword>
<feature type="transmembrane region" description="Helical" evidence="5">
    <location>
        <begin position="93"/>
        <end position="112"/>
    </location>
</feature>
<reference evidence="6 7" key="1">
    <citation type="submission" date="2020-04" db="EMBL/GenBank/DDBJ databases">
        <title>Genome sequencing of novel species.</title>
        <authorList>
            <person name="Heo J."/>
            <person name="Kim S.-J."/>
            <person name="Kim J.-S."/>
            <person name="Hong S.-B."/>
            <person name="Kwon S.-W."/>
        </authorList>
    </citation>
    <scope>NUCLEOTIDE SEQUENCE [LARGE SCALE GENOMIC DNA]</scope>
    <source>
        <strain evidence="6 7">MFER-1</strain>
    </source>
</reference>
<keyword evidence="4 5" id="KW-0472">Membrane</keyword>
<evidence type="ECO:0000313" key="7">
    <source>
        <dbReference type="Proteomes" id="UP000502248"/>
    </source>
</evidence>
<evidence type="ECO:0000256" key="2">
    <source>
        <dbReference type="ARBA" id="ARBA00022692"/>
    </source>
</evidence>
<evidence type="ECO:0000256" key="5">
    <source>
        <dbReference type="SAM" id="Phobius"/>
    </source>
</evidence>
<dbReference type="Proteomes" id="UP000502248">
    <property type="component" value="Chromosome"/>
</dbReference>
<evidence type="ECO:0000313" key="6">
    <source>
        <dbReference type="EMBL" id="QJD86978.1"/>
    </source>
</evidence>
<evidence type="ECO:0000256" key="4">
    <source>
        <dbReference type="ARBA" id="ARBA00023136"/>
    </source>
</evidence>